<dbReference type="InterPro" id="IPR011701">
    <property type="entry name" value="MFS"/>
</dbReference>
<protein>
    <submittedName>
        <fullName evidence="5">MFS transporter</fullName>
    </submittedName>
</protein>
<accession>A0A2K9NQH8</accession>
<dbReference type="Gene3D" id="1.20.1250.20">
    <property type="entry name" value="MFS general substrate transporter like domains"/>
    <property type="match status" value="2"/>
</dbReference>
<evidence type="ECO:0000256" key="3">
    <source>
        <dbReference type="ARBA" id="ARBA00022989"/>
    </source>
</evidence>
<evidence type="ECO:0000313" key="5">
    <source>
        <dbReference type="EMBL" id="AUN97769.1"/>
    </source>
</evidence>
<gene>
    <name evidence="5" type="ORF">C0V70_06510</name>
</gene>
<evidence type="ECO:0000256" key="2">
    <source>
        <dbReference type="ARBA" id="ARBA00022692"/>
    </source>
</evidence>
<dbReference type="InterPro" id="IPR020846">
    <property type="entry name" value="MFS_dom"/>
</dbReference>
<evidence type="ECO:0000256" key="4">
    <source>
        <dbReference type="ARBA" id="ARBA00023136"/>
    </source>
</evidence>
<dbReference type="PROSITE" id="PS50850">
    <property type="entry name" value="MFS"/>
    <property type="match status" value="1"/>
</dbReference>
<dbReference type="PANTHER" id="PTHR23508:SF10">
    <property type="entry name" value="CARBOXYLIC ACID TRANSPORTER PROTEIN HOMOLOG"/>
    <property type="match status" value="1"/>
</dbReference>
<dbReference type="SUPFAM" id="SSF103473">
    <property type="entry name" value="MFS general substrate transporter"/>
    <property type="match status" value="1"/>
</dbReference>
<reference evidence="5 6" key="1">
    <citation type="submission" date="2018-01" db="EMBL/GenBank/DDBJ databases">
        <title>Complete genome sequence of Bacteriovorax stolpii DSM12778.</title>
        <authorList>
            <person name="Tang B."/>
            <person name="Chang J."/>
        </authorList>
    </citation>
    <scope>NUCLEOTIDE SEQUENCE [LARGE SCALE GENOMIC DNA]</scope>
    <source>
        <strain evidence="5 6">DSM 12778</strain>
    </source>
</reference>
<keyword evidence="6" id="KW-1185">Reference proteome</keyword>
<keyword evidence="3" id="KW-1133">Transmembrane helix</keyword>
<dbReference type="Pfam" id="PF07690">
    <property type="entry name" value="MFS_1"/>
    <property type="match status" value="1"/>
</dbReference>
<dbReference type="InterPro" id="IPR036259">
    <property type="entry name" value="MFS_trans_sf"/>
</dbReference>
<organism evidence="5 6">
    <name type="scientific">Bacteriovorax stolpii</name>
    <name type="common">Bdellovibrio stolpii</name>
    <dbReference type="NCBI Taxonomy" id="960"/>
    <lineage>
        <taxon>Bacteria</taxon>
        <taxon>Pseudomonadati</taxon>
        <taxon>Bdellovibrionota</taxon>
        <taxon>Bacteriovoracia</taxon>
        <taxon>Bacteriovoracales</taxon>
        <taxon>Bacteriovoracaceae</taxon>
        <taxon>Bacteriovorax</taxon>
    </lineage>
</organism>
<dbReference type="GO" id="GO:0046943">
    <property type="term" value="F:carboxylic acid transmembrane transporter activity"/>
    <property type="evidence" value="ECO:0007669"/>
    <property type="project" value="TreeGrafter"/>
</dbReference>
<dbReference type="Proteomes" id="UP000235584">
    <property type="component" value="Chromosome"/>
</dbReference>
<dbReference type="AlphaFoldDB" id="A0A2K9NQH8"/>
<dbReference type="PANTHER" id="PTHR23508">
    <property type="entry name" value="CARBOXYLIC ACID TRANSPORTER PROTEIN HOMOLOG"/>
    <property type="match status" value="1"/>
</dbReference>
<name>A0A2K9NQH8_BACTC</name>
<dbReference type="RefSeq" id="WP_102243062.1">
    <property type="nucleotide sequence ID" value="NZ_CP025704.1"/>
</dbReference>
<dbReference type="EMBL" id="CP025704">
    <property type="protein sequence ID" value="AUN97769.1"/>
    <property type="molecule type" value="Genomic_DNA"/>
</dbReference>
<keyword evidence="2" id="KW-0812">Transmembrane</keyword>
<comment type="subcellular location">
    <subcellularLocation>
        <location evidence="1">Membrane</location>
        <topology evidence="1">Multi-pass membrane protein</topology>
    </subcellularLocation>
</comment>
<evidence type="ECO:0000313" key="6">
    <source>
        <dbReference type="Proteomes" id="UP000235584"/>
    </source>
</evidence>
<evidence type="ECO:0000256" key="1">
    <source>
        <dbReference type="ARBA" id="ARBA00004141"/>
    </source>
</evidence>
<sequence length="424" mass="45971">MKQSRFARILTPTVIISALGYFVDMFDITLFGVVRVGSMQALGITSVEEMIQVGVKLYNWQMGGMLLGGIFWGVLGDKKGRHTVLYASILMYSLANIFNAFVTEVWQYEALRFLAGVGLAGELGAAVTLVAESLNKEDRGLATTLIATLGMTGSLCAALVGKYFAWNHAYLIGGILGLLLLVARFKSFDSEMFKKLKHSNVKRGNLKLLFAPKRAVLYMSAVLVGVPIYFITAILMTLAPEVTSELSLKTPVTAADALIYGSIGLAVGDLASGLLSQWMRSRKKAIGFFLATALTLMIIYMNAHGASDTFIYLLCFLLGTCAGYWAVLVTTAAEQFGTDIRSTVATTVPNFVRGSGMIIATSFLIIKPHFSIVQSVLLIGGVVFGLAFLALFLMKETFGRDLDFLEDGEKETETTSDLEPELAN</sequence>
<dbReference type="GO" id="GO:0005886">
    <property type="term" value="C:plasma membrane"/>
    <property type="evidence" value="ECO:0007669"/>
    <property type="project" value="TreeGrafter"/>
</dbReference>
<dbReference type="KEGG" id="bsto:C0V70_06510"/>
<proteinExistence type="predicted"/>
<keyword evidence="4" id="KW-0472">Membrane</keyword>